<evidence type="ECO:0000256" key="9">
    <source>
        <dbReference type="SAM" id="SignalP"/>
    </source>
</evidence>
<feature type="binding site" evidence="8">
    <location>
        <position position="328"/>
    </location>
    <ligand>
        <name>Ca(2+)</name>
        <dbReference type="ChEBI" id="CHEBI:29108"/>
        <label>3</label>
    </ligand>
</feature>
<dbReference type="PIRSF" id="PIRSF001021">
    <property type="entry name" value="Alph-amls_thrmst"/>
    <property type="match status" value="1"/>
</dbReference>
<evidence type="ECO:0000313" key="12">
    <source>
        <dbReference type="Proteomes" id="UP000276770"/>
    </source>
</evidence>
<keyword evidence="12" id="KW-1185">Reference proteome</keyword>
<dbReference type="Pfam" id="PF00128">
    <property type="entry name" value="Alpha-amylase"/>
    <property type="match status" value="1"/>
</dbReference>
<reference evidence="11 12" key="1">
    <citation type="submission" date="2018-10" db="EMBL/GenBank/DDBJ databases">
        <title>Falsibacillus sp. genome draft.</title>
        <authorList>
            <person name="Shi S."/>
        </authorList>
    </citation>
    <scope>NUCLEOTIDE SEQUENCE [LARGE SCALE GENOMIC DNA]</scope>
    <source>
        <strain evidence="11 12">GY 10110</strain>
    </source>
</reference>
<dbReference type="InterPro" id="IPR006047">
    <property type="entry name" value="GH13_cat_dom"/>
</dbReference>
<dbReference type="GO" id="GO:0005975">
    <property type="term" value="P:carbohydrate metabolic process"/>
    <property type="evidence" value="ECO:0007669"/>
    <property type="project" value="InterPro"/>
</dbReference>
<keyword evidence="8" id="KW-0106">Calcium</keyword>
<feature type="binding site" evidence="8">
    <location>
        <position position="188"/>
    </location>
    <ligand>
        <name>Ca(2+)</name>
        <dbReference type="ChEBI" id="CHEBI:29108"/>
        <label>2</label>
    </ligand>
</feature>
<dbReference type="GO" id="GO:0004556">
    <property type="term" value="F:alpha-amylase activity"/>
    <property type="evidence" value="ECO:0007669"/>
    <property type="project" value="UniProtKB-EC"/>
</dbReference>
<keyword evidence="3 8" id="KW-0479">Metal-binding</keyword>
<dbReference type="PANTHER" id="PTHR43447">
    <property type="entry name" value="ALPHA-AMYLASE"/>
    <property type="match status" value="1"/>
</dbReference>
<evidence type="ECO:0000313" key="11">
    <source>
        <dbReference type="EMBL" id="RLQ92343.1"/>
    </source>
</evidence>
<evidence type="ECO:0000256" key="5">
    <source>
        <dbReference type="ARBA" id="ARBA00023277"/>
    </source>
</evidence>
<gene>
    <name evidence="11" type="ORF">D9X91_19865</name>
</gene>
<dbReference type="Gene3D" id="2.60.40.1180">
    <property type="entry name" value="Golgi alpha-mannosidase II"/>
    <property type="match status" value="1"/>
</dbReference>
<evidence type="ECO:0000256" key="4">
    <source>
        <dbReference type="ARBA" id="ARBA00022801"/>
    </source>
</evidence>
<protein>
    <submittedName>
        <fullName evidence="11">Alpha-amylase</fullName>
        <ecNumber evidence="11">3.2.1.1</ecNumber>
    </submittedName>
</protein>
<dbReference type="CDD" id="cd11318">
    <property type="entry name" value="AmyAc_bac_fung_AmyA"/>
    <property type="match status" value="1"/>
</dbReference>
<feature type="domain" description="Glycosyl hydrolase family 13 catalytic" evidence="10">
    <location>
        <begin position="32"/>
        <end position="437"/>
    </location>
</feature>
<name>A0A3L7JNI3_9BACI</name>
<dbReference type="RefSeq" id="WP_121682407.1">
    <property type="nucleotide sequence ID" value="NZ_RCVZ01000019.1"/>
</dbReference>
<dbReference type="OrthoDB" id="9805159at2"/>
<keyword evidence="4 11" id="KW-0378">Hydrolase</keyword>
<feature type="binding site" evidence="8">
    <location>
        <position position="131"/>
    </location>
    <ligand>
        <name>Ca(2+)</name>
        <dbReference type="ChEBI" id="CHEBI:29108"/>
        <label>1</label>
    </ligand>
</feature>
<evidence type="ECO:0000259" key="10">
    <source>
        <dbReference type="SMART" id="SM00642"/>
    </source>
</evidence>
<feature type="binding site" evidence="8">
    <location>
        <position position="222"/>
    </location>
    <ligand>
        <name>Ca(2+)</name>
        <dbReference type="ChEBI" id="CHEBI:29108"/>
        <label>1</label>
    </ligand>
</feature>
<dbReference type="SUPFAM" id="SSF51011">
    <property type="entry name" value="Glycosyl hydrolase domain"/>
    <property type="match status" value="1"/>
</dbReference>
<dbReference type="NCBIfam" id="NF006969">
    <property type="entry name" value="PRK09441.1-2"/>
    <property type="match status" value="1"/>
</dbReference>
<evidence type="ECO:0000256" key="8">
    <source>
        <dbReference type="PIRSR" id="PIRSR001021-2"/>
    </source>
</evidence>
<dbReference type="InterPro" id="IPR013780">
    <property type="entry name" value="Glyco_hydro_b"/>
</dbReference>
<dbReference type="EMBL" id="RCVZ01000019">
    <property type="protein sequence ID" value="RLQ92343.1"/>
    <property type="molecule type" value="Genomic_DNA"/>
</dbReference>
<keyword evidence="9" id="KW-0732">Signal</keyword>
<dbReference type="Gene3D" id="3.20.20.80">
    <property type="entry name" value="Glycosidases"/>
    <property type="match status" value="1"/>
</dbReference>
<proteinExistence type="inferred from homology"/>
<feature type="active site" description="Proton donor" evidence="7">
    <location>
        <position position="289"/>
    </location>
</feature>
<evidence type="ECO:0000256" key="3">
    <source>
        <dbReference type="ARBA" id="ARBA00022723"/>
    </source>
</evidence>
<feature type="binding site" evidence="8">
    <location>
        <position position="211"/>
    </location>
    <ligand>
        <name>Ca(2+)</name>
        <dbReference type="ChEBI" id="CHEBI:29108"/>
        <label>2</label>
    </ligand>
</feature>
<dbReference type="SMART" id="SM00642">
    <property type="entry name" value="Aamy"/>
    <property type="match status" value="1"/>
</dbReference>
<evidence type="ECO:0000256" key="2">
    <source>
        <dbReference type="ARBA" id="ARBA00008061"/>
    </source>
</evidence>
<dbReference type="InterPro" id="IPR015237">
    <property type="entry name" value="Alpha-amylase_C_pro"/>
</dbReference>
<organism evidence="11 12">
    <name type="scientific">Falsibacillus albus</name>
    <dbReference type="NCBI Taxonomy" id="2478915"/>
    <lineage>
        <taxon>Bacteria</taxon>
        <taxon>Bacillati</taxon>
        <taxon>Bacillota</taxon>
        <taxon>Bacilli</taxon>
        <taxon>Bacillales</taxon>
        <taxon>Bacillaceae</taxon>
        <taxon>Falsibacillus</taxon>
    </lineage>
</organism>
<comment type="similarity">
    <text evidence="2">Belongs to the glycosyl hydrolase 13 family.</text>
</comment>
<dbReference type="SUPFAM" id="SSF51445">
    <property type="entry name" value="(Trans)glycosidases"/>
    <property type="match status" value="1"/>
</dbReference>
<feature type="binding site" evidence="8">
    <location>
        <position position="230"/>
    </location>
    <ligand>
        <name>Ca(2+)</name>
        <dbReference type="ChEBI" id="CHEBI:29108"/>
        <label>2</label>
    </ligand>
</feature>
<dbReference type="GO" id="GO:0005509">
    <property type="term" value="F:calcium ion binding"/>
    <property type="evidence" value="ECO:0007669"/>
    <property type="project" value="InterPro"/>
</dbReference>
<sequence>MAKRWISAFFVMMCAVLIFPIQQASASTSINGTMMQYFEWYLPNDGSLWNNLNNDASHLKNIGITGVWIPPAYKGQGQSDVGYGVYDMYDLDEFNQKGTVRTKYGTKAQLQSAISSLHNNQIQVYGDTVLNHRMGADATQWYNAVEVDPNNRNNTTSGAYDIQAWTVFNFPGRGNTYSSFKWDASDFDGVDWDQSRQLSGRVYRFTNKGWDWEVDGQNGNYDYLMGADVDYDNSAVVAETKNWGNWFVNTLNLDGMRIDAVKHIKFSFMSNFVNSVRNSTGKNLFAVGEYWNNSLGALENYENKVGWNMSLFDVPLHYRLQDASNSSGNYDMRYLFDSTMMQNHPVQAVTFVDNHDTEPGQSLQSFVQSWFKPLAYASILTREQGYPCVFYGDYYGIPSKGVPAGKTWIDKLLQARKNNAYGTQHDYLDDANVIGWTREGDSSHPNSGLATLIDDGPGGDKWMYVGTSHANQTWYDITGNRTDKVTIDSNGWGHFYVNGGSDSVYVPQ</sequence>
<evidence type="ECO:0000256" key="1">
    <source>
        <dbReference type="ARBA" id="ARBA00001913"/>
    </source>
</evidence>
<feature type="binding site" evidence="8">
    <location>
        <position position="263"/>
    </location>
    <ligand>
        <name>Ca(2+)</name>
        <dbReference type="ChEBI" id="CHEBI:29108"/>
        <label>1</label>
    </ligand>
</feature>
<dbReference type="InterPro" id="IPR017853">
    <property type="entry name" value="GH"/>
</dbReference>
<dbReference type="Pfam" id="PF09154">
    <property type="entry name" value="Alpha-amy_C_pro"/>
    <property type="match status" value="1"/>
</dbReference>
<feature type="binding site" evidence="8">
    <location>
        <position position="455"/>
    </location>
    <ligand>
        <name>Ca(2+)</name>
        <dbReference type="ChEBI" id="CHEBI:29108"/>
        <label>3</label>
    </ligand>
</feature>
<dbReference type="AlphaFoldDB" id="A0A3L7JNI3"/>
<dbReference type="Gene3D" id="2.40.30.140">
    <property type="match status" value="1"/>
</dbReference>
<keyword evidence="6 11" id="KW-0326">Glycosidase</keyword>
<evidence type="ECO:0000256" key="7">
    <source>
        <dbReference type="PIRSR" id="PIRSR001021-1"/>
    </source>
</evidence>
<feature type="signal peptide" evidence="9">
    <location>
        <begin position="1"/>
        <end position="26"/>
    </location>
</feature>
<dbReference type="InterPro" id="IPR013776">
    <property type="entry name" value="A-amylase_thermo"/>
</dbReference>
<keyword evidence="5" id="KW-0119">Carbohydrate metabolism</keyword>
<dbReference type="Proteomes" id="UP000276770">
    <property type="component" value="Unassembled WGS sequence"/>
</dbReference>
<dbReference type="NCBIfam" id="NF006968">
    <property type="entry name" value="PRK09441.1-1"/>
    <property type="match status" value="1"/>
</dbReference>
<comment type="caution">
    <text evidence="11">The sequence shown here is derived from an EMBL/GenBank/DDBJ whole genome shotgun (WGS) entry which is preliminary data.</text>
</comment>
<feature type="binding site" evidence="8">
    <location>
        <position position="228"/>
    </location>
    <ligand>
        <name>Ca(2+)</name>
        <dbReference type="ChEBI" id="CHEBI:29108"/>
        <label>1</label>
    </ligand>
</feature>
<accession>A0A3L7JNI3</accession>
<evidence type="ECO:0000256" key="6">
    <source>
        <dbReference type="ARBA" id="ARBA00023295"/>
    </source>
</evidence>
<feature type="active site" description="Nucleophile" evidence="7">
    <location>
        <position position="259"/>
    </location>
</feature>
<dbReference type="EC" id="3.2.1.1" evidence="11"/>
<feature type="chain" id="PRO_5018078678" evidence="9">
    <location>
        <begin position="27"/>
        <end position="508"/>
    </location>
</feature>
<comment type="cofactor">
    <cofactor evidence="1">
        <name>Ca(2+)</name>
        <dbReference type="ChEBI" id="CHEBI:29108"/>
    </cofactor>
</comment>